<keyword evidence="5" id="KW-1185">Reference proteome</keyword>
<dbReference type="PANTHER" id="PTHR43798:SF31">
    <property type="entry name" value="AB HYDROLASE SUPERFAMILY PROTEIN YCLE"/>
    <property type="match status" value="1"/>
</dbReference>
<evidence type="ECO:0000313" key="5">
    <source>
        <dbReference type="Proteomes" id="UP000027920"/>
    </source>
</evidence>
<dbReference type="PRINTS" id="PR00793">
    <property type="entry name" value="PROAMNOPTASE"/>
</dbReference>
<dbReference type="AlphaFoldDB" id="A0A072PC98"/>
<dbReference type="InterPro" id="IPR002410">
    <property type="entry name" value="Peptidase_S33"/>
</dbReference>
<evidence type="ECO:0000259" key="3">
    <source>
        <dbReference type="Pfam" id="PF00561"/>
    </source>
</evidence>
<dbReference type="Pfam" id="PF00561">
    <property type="entry name" value="Abhydrolase_1"/>
    <property type="match status" value="1"/>
</dbReference>
<dbReference type="GO" id="GO:0008233">
    <property type="term" value="F:peptidase activity"/>
    <property type="evidence" value="ECO:0007669"/>
    <property type="project" value="InterPro"/>
</dbReference>
<reference evidence="4 5" key="1">
    <citation type="submission" date="2013-03" db="EMBL/GenBank/DDBJ databases">
        <title>The Genome Sequence of Exophiala aquamarina CBS 119918.</title>
        <authorList>
            <consortium name="The Broad Institute Genomics Platform"/>
            <person name="Cuomo C."/>
            <person name="de Hoog S."/>
            <person name="Gorbushina A."/>
            <person name="Walker B."/>
            <person name="Young S.K."/>
            <person name="Zeng Q."/>
            <person name="Gargeya S."/>
            <person name="Fitzgerald M."/>
            <person name="Haas B."/>
            <person name="Abouelleil A."/>
            <person name="Allen A.W."/>
            <person name="Alvarado L."/>
            <person name="Arachchi H.M."/>
            <person name="Berlin A.M."/>
            <person name="Chapman S.B."/>
            <person name="Gainer-Dewar J."/>
            <person name="Goldberg J."/>
            <person name="Griggs A."/>
            <person name="Gujja S."/>
            <person name="Hansen M."/>
            <person name="Howarth C."/>
            <person name="Imamovic A."/>
            <person name="Ireland A."/>
            <person name="Larimer J."/>
            <person name="McCowan C."/>
            <person name="Murphy C."/>
            <person name="Pearson M."/>
            <person name="Poon T.W."/>
            <person name="Priest M."/>
            <person name="Roberts A."/>
            <person name="Saif S."/>
            <person name="Shea T."/>
            <person name="Sisk P."/>
            <person name="Sykes S."/>
            <person name="Wortman J."/>
            <person name="Nusbaum C."/>
            <person name="Birren B."/>
        </authorList>
    </citation>
    <scope>NUCLEOTIDE SEQUENCE [LARGE SCALE GENOMIC DNA]</scope>
    <source>
        <strain evidence="4 5">CBS 119918</strain>
    </source>
</reference>
<keyword evidence="2" id="KW-0378">Hydrolase</keyword>
<organism evidence="4 5">
    <name type="scientific">Exophiala aquamarina CBS 119918</name>
    <dbReference type="NCBI Taxonomy" id="1182545"/>
    <lineage>
        <taxon>Eukaryota</taxon>
        <taxon>Fungi</taxon>
        <taxon>Dikarya</taxon>
        <taxon>Ascomycota</taxon>
        <taxon>Pezizomycotina</taxon>
        <taxon>Eurotiomycetes</taxon>
        <taxon>Chaetothyriomycetidae</taxon>
        <taxon>Chaetothyriales</taxon>
        <taxon>Herpotrichiellaceae</taxon>
        <taxon>Exophiala</taxon>
    </lineage>
</organism>
<evidence type="ECO:0000256" key="1">
    <source>
        <dbReference type="ARBA" id="ARBA00010088"/>
    </source>
</evidence>
<dbReference type="InterPro" id="IPR029058">
    <property type="entry name" value="AB_hydrolase_fold"/>
</dbReference>
<protein>
    <recommendedName>
        <fullName evidence="3">AB hydrolase-1 domain-containing protein</fullName>
    </recommendedName>
</protein>
<dbReference type="Proteomes" id="UP000027920">
    <property type="component" value="Unassembled WGS sequence"/>
</dbReference>
<evidence type="ECO:0000313" key="4">
    <source>
        <dbReference type="EMBL" id="KEF57714.1"/>
    </source>
</evidence>
<dbReference type="PRINTS" id="PR00111">
    <property type="entry name" value="ABHYDROLASE"/>
</dbReference>
<dbReference type="Gene3D" id="3.40.50.1820">
    <property type="entry name" value="alpha/beta hydrolase"/>
    <property type="match status" value="1"/>
</dbReference>
<dbReference type="InterPro" id="IPR050266">
    <property type="entry name" value="AB_hydrolase_sf"/>
</dbReference>
<sequence>MSTNDASTAGGSTVTMDDGVKLHVKILGDGDGSASRPLLISLHGAPGLSTHLEPTASYTFLSSVYRVLVYDGRGSGASDHVGPYSHERWINDIENLRKFYGAEKFVLAGASYGAFIALDYAIKHGDRLDGLILRGAWANGKVGPMAVLSKILTSDKVQVDAARQVRLWSGTLLNDQDFEDAIMELLPFYAPPPNPNIPDDQDIPESTEFQGTVKYHSSTQNYAFNVNMPRFDVRDQLKTIKIIKAPTFLVVGRHDNVTPVEASQDIASKIPRATLEIFEYSGHSPPSDEPKKFEASLANWLKAEGLPSTD</sequence>
<dbReference type="GO" id="GO:0006508">
    <property type="term" value="P:proteolysis"/>
    <property type="evidence" value="ECO:0007669"/>
    <property type="project" value="InterPro"/>
</dbReference>
<dbReference type="STRING" id="1182545.A0A072PC98"/>
<proteinExistence type="inferred from homology"/>
<name>A0A072PC98_9EURO</name>
<dbReference type="InterPro" id="IPR000073">
    <property type="entry name" value="AB_hydrolase_1"/>
</dbReference>
<dbReference type="EMBL" id="AMGV01000004">
    <property type="protein sequence ID" value="KEF57714.1"/>
    <property type="molecule type" value="Genomic_DNA"/>
</dbReference>
<dbReference type="RefSeq" id="XP_013260304.1">
    <property type="nucleotide sequence ID" value="XM_013404850.1"/>
</dbReference>
<dbReference type="VEuPathDB" id="FungiDB:A1O9_05632"/>
<feature type="domain" description="AB hydrolase-1" evidence="3">
    <location>
        <begin position="37"/>
        <end position="289"/>
    </location>
</feature>
<dbReference type="GO" id="GO:0016020">
    <property type="term" value="C:membrane"/>
    <property type="evidence" value="ECO:0007669"/>
    <property type="project" value="TreeGrafter"/>
</dbReference>
<dbReference type="OrthoDB" id="408373at2759"/>
<evidence type="ECO:0000256" key="2">
    <source>
        <dbReference type="ARBA" id="ARBA00022801"/>
    </source>
</evidence>
<gene>
    <name evidence="4" type="ORF">A1O9_05632</name>
</gene>
<dbReference type="PANTHER" id="PTHR43798">
    <property type="entry name" value="MONOACYLGLYCEROL LIPASE"/>
    <property type="match status" value="1"/>
</dbReference>
<accession>A0A072PC98</accession>
<dbReference type="GeneID" id="25280557"/>
<dbReference type="HOGENOM" id="CLU_020336_50_0_1"/>
<dbReference type="SUPFAM" id="SSF53474">
    <property type="entry name" value="alpha/beta-Hydrolases"/>
    <property type="match status" value="1"/>
</dbReference>
<comment type="caution">
    <text evidence="4">The sequence shown here is derived from an EMBL/GenBank/DDBJ whole genome shotgun (WGS) entry which is preliminary data.</text>
</comment>
<comment type="similarity">
    <text evidence="1">Belongs to the peptidase S33 family.</text>
</comment>